<evidence type="ECO:0000313" key="2">
    <source>
        <dbReference type="EMBL" id="MBT2160828.1"/>
    </source>
</evidence>
<dbReference type="EMBL" id="JACATN010000002">
    <property type="protein sequence ID" value="MBT2160828.1"/>
    <property type="molecule type" value="Genomic_DNA"/>
</dbReference>
<evidence type="ECO:0000313" key="3">
    <source>
        <dbReference type="Proteomes" id="UP000740413"/>
    </source>
</evidence>
<keyword evidence="3" id="KW-1185">Reference proteome</keyword>
<feature type="repeat" description="TPR" evidence="1">
    <location>
        <begin position="202"/>
        <end position="235"/>
    </location>
</feature>
<dbReference type="Gene3D" id="1.25.40.10">
    <property type="entry name" value="Tetratricopeptide repeat domain"/>
    <property type="match status" value="1"/>
</dbReference>
<sequence>MERPQYITRLVIVIFTLLLTMQSGFSQSTTYRDSIYKAYSRGKMHKWYELMQTCEKNVNENNLEEQLELISYYYGYTAWLIGAEKYDTAEDYIEKSEQIIDKLLDQSPKNATLLAYKGAYIAFTIGISKFKAVYLGPKSMRYINESIELDPENIQGNIEKGNSMYYRPAVFGGDKTEAIEYYVKAVKSFEKQGLVVNNWMYINTMTALGQAYEATDQIQLAKLCYEKIIRIFPNFMWVEDELYPDMLKRNNL</sequence>
<dbReference type="RefSeq" id="WP_214611031.1">
    <property type="nucleotide sequence ID" value="NZ_JACATN010000002.1"/>
</dbReference>
<evidence type="ECO:0008006" key="4">
    <source>
        <dbReference type="Google" id="ProtNLM"/>
    </source>
</evidence>
<name>A0ABS5WD26_9FLAO</name>
<reference evidence="3" key="1">
    <citation type="submission" date="2023-07" db="EMBL/GenBank/DDBJ databases">
        <title>Zobellia barbeyronii sp. nov., a new marine flavobacterium, isolated from green and red algae.</title>
        <authorList>
            <person name="Nedashkovskaya O.I."/>
            <person name="Otstavnykh N."/>
            <person name="Zhukova N."/>
            <person name="Guzev K."/>
            <person name="Chausova V."/>
            <person name="Tekutyeva L."/>
            <person name="Mikhailov V."/>
            <person name="Isaeva M."/>
        </authorList>
    </citation>
    <scope>NUCLEOTIDE SEQUENCE [LARGE SCALE GENOMIC DNA]</scope>
    <source>
        <strain evidence="3">KMM 6746</strain>
    </source>
</reference>
<comment type="caution">
    <text evidence="2">The sequence shown here is derived from an EMBL/GenBank/DDBJ whole genome shotgun (WGS) entry which is preliminary data.</text>
</comment>
<evidence type="ECO:0000256" key="1">
    <source>
        <dbReference type="PROSITE-ProRule" id="PRU00339"/>
    </source>
</evidence>
<gene>
    <name evidence="2" type="ORF">HW347_06100</name>
</gene>
<dbReference type="Pfam" id="PF13181">
    <property type="entry name" value="TPR_8"/>
    <property type="match status" value="1"/>
</dbReference>
<proteinExistence type="predicted"/>
<dbReference type="InterPro" id="IPR019734">
    <property type="entry name" value="TPR_rpt"/>
</dbReference>
<dbReference type="Proteomes" id="UP000740413">
    <property type="component" value="Unassembled WGS sequence"/>
</dbReference>
<dbReference type="SUPFAM" id="SSF48452">
    <property type="entry name" value="TPR-like"/>
    <property type="match status" value="1"/>
</dbReference>
<dbReference type="InterPro" id="IPR011990">
    <property type="entry name" value="TPR-like_helical_dom_sf"/>
</dbReference>
<dbReference type="PROSITE" id="PS50005">
    <property type="entry name" value="TPR"/>
    <property type="match status" value="1"/>
</dbReference>
<organism evidence="2 3">
    <name type="scientific">Zobellia barbeyronii</name>
    <dbReference type="NCBI Taxonomy" id="2748009"/>
    <lineage>
        <taxon>Bacteria</taxon>
        <taxon>Pseudomonadati</taxon>
        <taxon>Bacteroidota</taxon>
        <taxon>Flavobacteriia</taxon>
        <taxon>Flavobacteriales</taxon>
        <taxon>Flavobacteriaceae</taxon>
        <taxon>Zobellia</taxon>
    </lineage>
</organism>
<accession>A0ABS5WD26</accession>
<protein>
    <recommendedName>
        <fullName evidence="4">Tetratricopeptide repeat protein</fullName>
    </recommendedName>
</protein>
<keyword evidence="1" id="KW-0802">TPR repeat</keyword>